<dbReference type="VEuPathDB" id="FungiDB:ACJ73_01507"/>
<name>A0A1J9R400_9EURO</name>
<proteinExistence type="predicted"/>
<feature type="non-terminal residue" evidence="2">
    <location>
        <position position="1"/>
    </location>
</feature>
<evidence type="ECO:0000256" key="1">
    <source>
        <dbReference type="SAM" id="MobiDB-lite"/>
    </source>
</evidence>
<sequence length="234" mass="26577">TKLENPVTVKRTISLDSGQGQPLRHLPQENVDTLSPQGKKCFQHPIPRSPRWDDGRIQLHSARRNPAAHAVSANGRLWIYYRVGSIIYAKPKQECNGSPGAESEDSIAGKPQRIPHASNKVLRLAEPAKPTIPHLHSVPPPVKCQRHSQSRFASLDFIFVRADQTSQNASQRMMHNTIYLEREWSWLPTHQPARELACERQGQLHSFTNHSAWRALLRGVRSRWKFRSSLSSPC</sequence>
<feature type="region of interest" description="Disordered" evidence="1">
    <location>
        <begin position="94"/>
        <end position="113"/>
    </location>
</feature>
<evidence type="ECO:0000313" key="3">
    <source>
        <dbReference type="Proteomes" id="UP000242791"/>
    </source>
</evidence>
<reference evidence="2 3" key="1">
    <citation type="submission" date="2015-08" db="EMBL/GenBank/DDBJ databases">
        <title>Emmonsia species relationships and genome sequence.</title>
        <authorList>
            <person name="Cuomo C.A."/>
            <person name="Schwartz I.S."/>
            <person name="Kenyon C."/>
            <person name="De Hoog G.S."/>
            <person name="Govender N.P."/>
            <person name="Botha A."/>
            <person name="Moreno L."/>
            <person name="De Vries M."/>
            <person name="Munoz J.F."/>
            <person name="Stielow J.B."/>
        </authorList>
    </citation>
    <scope>NUCLEOTIDE SEQUENCE [LARGE SCALE GENOMIC DNA]</scope>
    <source>
        <strain evidence="2 3">EI222</strain>
    </source>
</reference>
<dbReference type="Proteomes" id="UP000242791">
    <property type="component" value="Unassembled WGS sequence"/>
</dbReference>
<evidence type="ECO:0000313" key="2">
    <source>
        <dbReference type="EMBL" id="OJD27107.1"/>
    </source>
</evidence>
<dbReference type="EMBL" id="LGTZ01000138">
    <property type="protein sequence ID" value="OJD27107.1"/>
    <property type="molecule type" value="Genomic_DNA"/>
</dbReference>
<organism evidence="2 3">
    <name type="scientific">Blastomyces percursus</name>
    <dbReference type="NCBI Taxonomy" id="1658174"/>
    <lineage>
        <taxon>Eukaryota</taxon>
        <taxon>Fungi</taxon>
        <taxon>Dikarya</taxon>
        <taxon>Ascomycota</taxon>
        <taxon>Pezizomycotina</taxon>
        <taxon>Eurotiomycetes</taxon>
        <taxon>Eurotiomycetidae</taxon>
        <taxon>Onygenales</taxon>
        <taxon>Ajellomycetaceae</taxon>
        <taxon>Blastomyces</taxon>
    </lineage>
</organism>
<gene>
    <name evidence="2" type="ORF">ACJ73_01507</name>
</gene>
<keyword evidence="3" id="KW-1185">Reference proteome</keyword>
<comment type="caution">
    <text evidence="2">The sequence shown here is derived from an EMBL/GenBank/DDBJ whole genome shotgun (WGS) entry which is preliminary data.</text>
</comment>
<protein>
    <submittedName>
        <fullName evidence="2">Uncharacterized protein</fullName>
    </submittedName>
</protein>
<dbReference type="AlphaFoldDB" id="A0A1J9R400"/>
<accession>A0A1J9R400</accession>